<feature type="modified residue" description="4-aspartylphosphate" evidence="11">
    <location>
        <position position="733"/>
    </location>
</feature>
<feature type="domain" description="PAS" evidence="15">
    <location>
        <begin position="115"/>
        <end position="163"/>
    </location>
</feature>
<dbReference type="SUPFAM" id="SSF55781">
    <property type="entry name" value="GAF domain-like"/>
    <property type="match status" value="1"/>
</dbReference>
<dbReference type="PANTHER" id="PTHR45339">
    <property type="entry name" value="HYBRID SIGNAL TRANSDUCTION HISTIDINE KINASE J"/>
    <property type="match status" value="1"/>
</dbReference>
<dbReference type="GO" id="GO:0005524">
    <property type="term" value="F:ATP binding"/>
    <property type="evidence" value="ECO:0007669"/>
    <property type="project" value="UniProtKB-KW"/>
</dbReference>
<evidence type="ECO:0000256" key="12">
    <source>
        <dbReference type="SAM" id="Coils"/>
    </source>
</evidence>
<dbReference type="EMBL" id="DRLD01000146">
    <property type="protein sequence ID" value="HED10067.1"/>
    <property type="molecule type" value="Genomic_DNA"/>
</dbReference>
<keyword evidence="5" id="KW-0547">Nucleotide-binding</keyword>
<dbReference type="GO" id="GO:0000155">
    <property type="term" value="F:phosphorelay sensor kinase activity"/>
    <property type="evidence" value="ECO:0007669"/>
    <property type="project" value="InterPro"/>
</dbReference>
<dbReference type="Proteomes" id="UP000886005">
    <property type="component" value="Unassembled WGS sequence"/>
</dbReference>
<dbReference type="Pfam" id="PF00072">
    <property type="entry name" value="Response_reg"/>
    <property type="match status" value="1"/>
</dbReference>
<feature type="domain" description="Response regulatory" evidence="14">
    <location>
        <begin position="682"/>
        <end position="778"/>
    </location>
</feature>
<keyword evidence="7" id="KW-0067">ATP-binding</keyword>
<evidence type="ECO:0000256" key="11">
    <source>
        <dbReference type="PROSITE-ProRule" id="PRU00169"/>
    </source>
</evidence>
<dbReference type="SMART" id="SM00387">
    <property type="entry name" value="HATPase_c"/>
    <property type="match status" value="1"/>
</dbReference>
<gene>
    <name evidence="16" type="ORF">ENJ10_05220</name>
</gene>
<evidence type="ECO:0000256" key="2">
    <source>
        <dbReference type="ARBA" id="ARBA00012438"/>
    </source>
</evidence>
<evidence type="ECO:0000259" key="14">
    <source>
        <dbReference type="PROSITE" id="PS50110"/>
    </source>
</evidence>
<name>A0A7V1PUY1_CALAY</name>
<dbReference type="InterPro" id="IPR003661">
    <property type="entry name" value="HisK_dim/P_dom"/>
</dbReference>
<evidence type="ECO:0000259" key="15">
    <source>
        <dbReference type="PROSITE" id="PS50112"/>
    </source>
</evidence>
<feature type="domain" description="Histidine kinase" evidence="13">
    <location>
        <begin position="442"/>
        <end position="663"/>
    </location>
</feature>
<evidence type="ECO:0000256" key="6">
    <source>
        <dbReference type="ARBA" id="ARBA00022777"/>
    </source>
</evidence>
<dbReference type="CDD" id="cd16922">
    <property type="entry name" value="HATPase_EvgS-ArcB-TorS-like"/>
    <property type="match status" value="1"/>
</dbReference>
<dbReference type="SMART" id="SM00091">
    <property type="entry name" value="PAS"/>
    <property type="match status" value="2"/>
</dbReference>
<feature type="coiled-coil region" evidence="12">
    <location>
        <begin position="398"/>
        <end position="435"/>
    </location>
</feature>
<dbReference type="FunFam" id="1.10.287.130:FF:000002">
    <property type="entry name" value="Two-component osmosensing histidine kinase"/>
    <property type="match status" value="1"/>
</dbReference>
<comment type="subunit">
    <text evidence="9">At low DSF concentrations, interacts with RpfF.</text>
</comment>
<dbReference type="Pfam" id="PF00512">
    <property type="entry name" value="HisKA"/>
    <property type="match status" value="1"/>
</dbReference>
<dbReference type="NCBIfam" id="TIGR00229">
    <property type="entry name" value="sensory_box"/>
    <property type="match status" value="2"/>
</dbReference>
<evidence type="ECO:0000256" key="10">
    <source>
        <dbReference type="ARBA" id="ARBA00068150"/>
    </source>
</evidence>
<evidence type="ECO:0000313" key="16">
    <source>
        <dbReference type="EMBL" id="HED10067.1"/>
    </source>
</evidence>
<dbReference type="InterPro" id="IPR003594">
    <property type="entry name" value="HATPase_dom"/>
</dbReference>
<dbReference type="EC" id="2.7.13.3" evidence="2"/>
<dbReference type="InterPro" id="IPR001789">
    <property type="entry name" value="Sig_transdc_resp-reg_receiver"/>
</dbReference>
<dbReference type="CDD" id="cd17546">
    <property type="entry name" value="REC_hyHK_CKI1_RcsC-like"/>
    <property type="match status" value="1"/>
</dbReference>
<evidence type="ECO:0000256" key="8">
    <source>
        <dbReference type="ARBA" id="ARBA00023012"/>
    </source>
</evidence>
<dbReference type="Pfam" id="PF02518">
    <property type="entry name" value="HATPase_c"/>
    <property type="match status" value="1"/>
</dbReference>
<dbReference type="FunFam" id="3.30.565.10:FF:000010">
    <property type="entry name" value="Sensor histidine kinase RcsC"/>
    <property type="match status" value="1"/>
</dbReference>
<dbReference type="CDD" id="cd00082">
    <property type="entry name" value="HisKA"/>
    <property type="match status" value="1"/>
</dbReference>
<dbReference type="PANTHER" id="PTHR45339:SF1">
    <property type="entry name" value="HYBRID SIGNAL TRANSDUCTION HISTIDINE KINASE J"/>
    <property type="match status" value="1"/>
</dbReference>
<protein>
    <recommendedName>
        <fullName evidence="10">Sensory/regulatory protein RpfC</fullName>
        <ecNumber evidence="2">2.7.13.3</ecNumber>
    </recommendedName>
</protein>
<dbReference type="InterPro" id="IPR001610">
    <property type="entry name" value="PAC"/>
</dbReference>
<organism evidence="16">
    <name type="scientific">Caldithrix abyssi</name>
    <dbReference type="NCBI Taxonomy" id="187145"/>
    <lineage>
        <taxon>Bacteria</taxon>
        <taxon>Pseudomonadati</taxon>
        <taxon>Calditrichota</taxon>
        <taxon>Calditrichia</taxon>
        <taxon>Calditrichales</taxon>
        <taxon>Calditrichaceae</taxon>
        <taxon>Caldithrix</taxon>
    </lineage>
</organism>
<evidence type="ECO:0000256" key="9">
    <source>
        <dbReference type="ARBA" id="ARBA00064003"/>
    </source>
</evidence>
<dbReference type="InterPro" id="IPR011006">
    <property type="entry name" value="CheY-like_superfamily"/>
</dbReference>
<dbReference type="Gene3D" id="3.30.450.20">
    <property type="entry name" value="PAS domain"/>
    <property type="match status" value="2"/>
</dbReference>
<proteinExistence type="predicted"/>
<dbReference type="InterPro" id="IPR005467">
    <property type="entry name" value="His_kinase_dom"/>
</dbReference>
<keyword evidence="3 11" id="KW-0597">Phosphoprotein</keyword>
<keyword evidence="8" id="KW-0902">Two-component regulatory system</keyword>
<feature type="domain" description="PAS" evidence="15">
    <location>
        <begin position="1"/>
        <end position="64"/>
    </location>
</feature>
<dbReference type="SMART" id="SM00388">
    <property type="entry name" value="HisKA"/>
    <property type="match status" value="1"/>
</dbReference>
<dbReference type="CDD" id="cd00130">
    <property type="entry name" value="PAS"/>
    <property type="match status" value="2"/>
</dbReference>
<keyword evidence="4" id="KW-0808">Transferase</keyword>
<dbReference type="PROSITE" id="PS50110">
    <property type="entry name" value="RESPONSE_REGULATORY"/>
    <property type="match status" value="1"/>
</dbReference>
<dbReference type="Gene3D" id="3.40.50.2300">
    <property type="match status" value="1"/>
</dbReference>
<keyword evidence="12" id="KW-0175">Coiled coil</keyword>
<evidence type="ECO:0000256" key="7">
    <source>
        <dbReference type="ARBA" id="ARBA00022840"/>
    </source>
</evidence>
<evidence type="ECO:0000256" key="1">
    <source>
        <dbReference type="ARBA" id="ARBA00000085"/>
    </source>
</evidence>
<reference evidence="16" key="1">
    <citation type="journal article" date="2020" name="mSystems">
        <title>Genome- and Community-Level Interaction Insights into Carbon Utilization and Element Cycling Functions of Hydrothermarchaeota in Hydrothermal Sediment.</title>
        <authorList>
            <person name="Zhou Z."/>
            <person name="Liu Y."/>
            <person name="Xu W."/>
            <person name="Pan J."/>
            <person name="Luo Z.H."/>
            <person name="Li M."/>
        </authorList>
    </citation>
    <scope>NUCLEOTIDE SEQUENCE [LARGE SCALE GENOMIC DNA]</scope>
    <source>
        <strain evidence="16">HyVt-456</strain>
    </source>
</reference>
<dbReference type="InterPro" id="IPR036097">
    <property type="entry name" value="HisK_dim/P_sf"/>
</dbReference>
<dbReference type="SMART" id="SM00086">
    <property type="entry name" value="PAC"/>
    <property type="match status" value="2"/>
</dbReference>
<keyword evidence="6" id="KW-0418">Kinase</keyword>
<dbReference type="Gene3D" id="1.10.287.130">
    <property type="match status" value="1"/>
</dbReference>
<evidence type="ECO:0000256" key="5">
    <source>
        <dbReference type="ARBA" id="ARBA00022741"/>
    </source>
</evidence>
<dbReference type="SMART" id="SM00448">
    <property type="entry name" value="REC"/>
    <property type="match status" value="1"/>
</dbReference>
<dbReference type="InterPro" id="IPR036890">
    <property type="entry name" value="HATPase_C_sf"/>
</dbReference>
<dbReference type="SUPFAM" id="SSF47384">
    <property type="entry name" value="Homodimeric domain of signal transducing histidine kinase"/>
    <property type="match status" value="1"/>
</dbReference>
<comment type="catalytic activity">
    <reaction evidence="1">
        <text>ATP + protein L-histidine = ADP + protein N-phospho-L-histidine.</text>
        <dbReference type="EC" id="2.7.13.3"/>
    </reaction>
</comment>
<dbReference type="SUPFAM" id="SSF55874">
    <property type="entry name" value="ATPase domain of HSP90 chaperone/DNA topoisomerase II/histidine kinase"/>
    <property type="match status" value="1"/>
</dbReference>
<dbReference type="InterPro" id="IPR035965">
    <property type="entry name" value="PAS-like_dom_sf"/>
</dbReference>
<dbReference type="PROSITE" id="PS50109">
    <property type="entry name" value="HIS_KIN"/>
    <property type="match status" value="1"/>
</dbReference>
<dbReference type="PROSITE" id="PS50112">
    <property type="entry name" value="PAS"/>
    <property type="match status" value="2"/>
</dbReference>
<dbReference type="SUPFAM" id="SSF55785">
    <property type="entry name" value="PYP-like sensor domain (PAS domain)"/>
    <property type="match status" value="2"/>
</dbReference>
<evidence type="ECO:0000259" key="13">
    <source>
        <dbReference type="PROSITE" id="PS50109"/>
    </source>
</evidence>
<comment type="caution">
    <text evidence="16">The sequence shown here is derived from an EMBL/GenBank/DDBJ whole genome shotgun (WGS) entry which is preliminary data.</text>
</comment>
<dbReference type="InterPro" id="IPR000014">
    <property type="entry name" value="PAS"/>
</dbReference>
<dbReference type="Pfam" id="PF13426">
    <property type="entry name" value="PAS_9"/>
    <property type="match status" value="2"/>
</dbReference>
<evidence type="ECO:0000256" key="3">
    <source>
        <dbReference type="ARBA" id="ARBA00022553"/>
    </source>
</evidence>
<dbReference type="PRINTS" id="PR00344">
    <property type="entry name" value="BCTRLSENSOR"/>
</dbReference>
<feature type="non-terminal residue" evidence="16">
    <location>
        <position position="778"/>
    </location>
</feature>
<accession>A0A7V1PUY1</accession>
<dbReference type="InterPro" id="IPR004358">
    <property type="entry name" value="Sig_transdc_His_kin-like_C"/>
</dbReference>
<dbReference type="SUPFAM" id="SSF52172">
    <property type="entry name" value="CheY-like"/>
    <property type="match status" value="1"/>
</dbReference>
<dbReference type="AlphaFoldDB" id="A0A7V1PUY1"/>
<evidence type="ECO:0000256" key="4">
    <source>
        <dbReference type="ARBA" id="ARBA00022679"/>
    </source>
</evidence>
<dbReference type="Gene3D" id="3.30.565.10">
    <property type="entry name" value="Histidine kinase-like ATPase, C-terminal domain"/>
    <property type="match status" value="1"/>
</dbReference>
<sequence length="778" mass="87796">MIESIIDGFIITEVDGTITSLNDSVCQLFGYNKDELTGRNISVLIPDTSAAKHTAHINKYLKSGRSEIVGHGREVSGRHKSGEVFPVFVTISRFELKGQIFFHAIVRDIREQKRIENELRIAAESFNSQEAIFITDMDENIIRVNEAFVRITGYSREEVIGKNPRILKSGRHNSSFYRNMRRSLKEHGFWSGQVWNRKKDGTVYIEHATISQIKDKENKPLHYVARFIEISENKKALISEKQQSTLSLLLRISLEPTGIDHFLEKTLNTMLENIPWLNLQDKGGIFLYDESRSKTGAVRNLSKKHITTCRKIADKKWSSFLQSGSKAPHCNPSPVNNNQEGHIDAYGHYCLPVLDHTTLLGIMILYLPPGYQFDIEEQRFLSQISDIIGMGLTRRIGLDQLTEALHQTESTNRQLQRALQQAEELRQKAEQAALAKSQFLATMSHEIRTPMNGILGMTQLILQADLDDELREYTTAVYNSGETLLSIINDILDFSKIEAGKLALEDIDFDLRNVLDTLTDIISLKTEEKGLTFGIQLAPETPLFFKGDPGRLQQILINLTGNAVKFTQQGEVRVQGALKSETAEAIELVFRVSDTGIGIPEAKQKYLFEEFTQADASTTRKFGGTGLGLAICKRLCSMMGGEIGLESTPGKGSTFWFTVKLKRADNPSRFHNLNQISLKDKRAFIVDDHEINRNILKHQLENWGCRTELFSDPHQALAYLKKSGEVFDFVILDMQMPGLDGEMLGREIKRLPALHDTPLIMLTSISTRGQVKKLKEAG</sequence>